<feature type="chain" id="PRO_5047450361" description="Outer membrane protein beta-barrel domain-containing protein" evidence="1">
    <location>
        <begin position="20"/>
        <end position="205"/>
    </location>
</feature>
<name>A0ABT0THX8_9FLAO</name>
<proteinExistence type="predicted"/>
<comment type="caution">
    <text evidence="2">The sequence shown here is derived from an EMBL/GenBank/DDBJ whole genome shotgun (WGS) entry which is preliminary data.</text>
</comment>
<evidence type="ECO:0000313" key="3">
    <source>
        <dbReference type="Proteomes" id="UP001203342"/>
    </source>
</evidence>
<sequence>MNKKVLLFLALLTIGYSKAQELYFVTGTNFTKYNFEAKNSSMTTKLQSGNGTTHEIGYAIPIRNKDFSYSFGVTLDEYNALAGSTTNSYKWDTKYLGAQAALHYDYKVSPFFSVSARAGINLSSIIYGKQSIDGEIFDLKNQEEFSGLFLRVFGKIQTLYKLNKFSALSLGYGYSHSASTSNSTNEKLAFDTNQILFGIHFTTNY</sequence>
<keyword evidence="3" id="KW-1185">Reference proteome</keyword>
<accession>A0ABT0THX8</accession>
<protein>
    <recommendedName>
        <fullName evidence="4">Outer membrane protein beta-barrel domain-containing protein</fullName>
    </recommendedName>
</protein>
<reference evidence="2 3" key="1">
    <citation type="submission" date="2022-05" db="EMBL/GenBank/DDBJ databases">
        <title>Flavobacterium sp., isolated from activated sludge.</title>
        <authorList>
            <person name="Ran Q."/>
        </authorList>
    </citation>
    <scope>NUCLEOTIDE SEQUENCE [LARGE SCALE GENOMIC DNA]</scope>
    <source>
        <strain evidence="2 3">HXWNR69</strain>
    </source>
</reference>
<feature type="signal peptide" evidence="1">
    <location>
        <begin position="1"/>
        <end position="19"/>
    </location>
</feature>
<gene>
    <name evidence="2" type="ORF">NAT47_09105</name>
</gene>
<dbReference type="EMBL" id="JAMLJN010000006">
    <property type="protein sequence ID" value="MCL9770576.1"/>
    <property type="molecule type" value="Genomic_DNA"/>
</dbReference>
<evidence type="ECO:0000256" key="1">
    <source>
        <dbReference type="SAM" id="SignalP"/>
    </source>
</evidence>
<dbReference type="Proteomes" id="UP001203342">
    <property type="component" value="Unassembled WGS sequence"/>
</dbReference>
<evidence type="ECO:0000313" key="2">
    <source>
        <dbReference type="EMBL" id="MCL9770576.1"/>
    </source>
</evidence>
<organism evidence="2 3">
    <name type="scientific">Flavobacterium fragile</name>
    <dbReference type="NCBI Taxonomy" id="2949085"/>
    <lineage>
        <taxon>Bacteria</taxon>
        <taxon>Pseudomonadati</taxon>
        <taxon>Bacteroidota</taxon>
        <taxon>Flavobacteriia</taxon>
        <taxon>Flavobacteriales</taxon>
        <taxon>Flavobacteriaceae</taxon>
        <taxon>Flavobacterium</taxon>
    </lineage>
</organism>
<evidence type="ECO:0008006" key="4">
    <source>
        <dbReference type="Google" id="ProtNLM"/>
    </source>
</evidence>
<keyword evidence="1" id="KW-0732">Signal</keyword>
<dbReference type="RefSeq" id="WP_250582088.1">
    <property type="nucleotide sequence ID" value="NZ_JAMLJN010000006.1"/>
</dbReference>